<organism evidence="9 10">
    <name type="scientific">Sulfobacillus acidophilus</name>
    <dbReference type="NCBI Taxonomy" id="53633"/>
    <lineage>
        <taxon>Bacteria</taxon>
        <taxon>Bacillati</taxon>
        <taxon>Bacillota</taxon>
        <taxon>Clostridia</taxon>
        <taxon>Eubacteriales</taxon>
        <taxon>Clostridiales Family XVII. Incertae Sedis</taxon>
        <taxon>Sulfobacillus</taxon>
    </lineage>
</organism>
<dbReference type="PANTHER" id="PTHR42771:SF2">
    <property type="entry name" value="IRON(3+)-HYDROXAMATE IMPORT ATP-BINDING PROTEIN FHUC"/>
    <property type="match status" value="1"/>
</dbReference>
<keyword evidence="2" id="KW-0813">Transport</keyword>
<evidence type="ECO:0000256" key="4">
    <source>
        <dbReference type="ARBA" id="ARBA00022496"/>
    </source>
</evidence>
<dbReference type="Pfam" id="PF13476">
    <property type="entry name" value="AAA_23"/>
    <property type="match status" value="1"/>
</dbReference>
<evidence type="ECO:0000313" key="10">
    <source>
        <dbReference type="Proteomes" id="UP000241848"/>
    </source>
</evidence>
<dbReference type="GO" id="GO:0006302">
    <property type="term" value="P:double-strand break repair"/>
    <property type="evidence" value="ECO:0007669"/>
    <property type="project" value="InterPro"/>
</dbReference>
<keyword evidence="5" id="KW-0408">Iron</keyword>
<dbReference type="GO" id="GO:0016887">
    <property type="term" value="F:ATP hydrolysis activity"/>
    <property type="evidence" value="ECO:0007669"/>
    <property type="project" value="InterPro"/>
</dbReference>
<dbReference type="Gene3D" id="3.40.50.300">
    <property type="entry name" value="P-loop containing nucleotide triphosphate hydrolases"/>
    <property type="match status" value="2"/>
</dbReference>
<accession>A0A2T2WLK8</accession>
<comment type="caution">
    <text evidence="9">The sequence shown here is derived from an EMBL/GenBank/DDBJ whole genome shotgun (WGS) entry which is preliminary data.</text>
</comment>
<evidence type="ECO:0000313" key="9">
    <source>
        <dbReference type="EMBL" id="PSR23121.1"/>
    </source>
</evidence>
<dbReference type="GO" id="GO:0006826">
    <property type="term" value="P:iron ion transport"/>
    <property type="evidence" value="ECO:0007669"/>
    <property type="project" value="UniProtKB-KW"/>
</dbReference>
<feature type="domain" description="AAA+ ATPase" evidence="8">
    <location>
        <begin position="35"/>
        <end position="209"/>
    </location>
</feature>
<name>A0A2T2WLK8_9FIRM</name>
<dbReference type="SUPFAM" id="SSF52540">
    <property type="entry name" value="P-loop containing nucleoside triphosphate hydrolases"/>
    <property type="match status" value="1"/>
</dbReference>
<dbReference type="InterPro" id="IPR003593">
    <property type="entry name" value="AAA+_ATPase"/>
</dbReference>
<keyword evidence="3" id="KW-1003">Cell membrane</keyword>
<dbReference type="CDD" id="cd00267">
    <property type="entry name" value="ABC_ATPase"/>
    <property type="match status" value="1"/>
</dbReference>
<dbReference type="SMART" id="SM00382">
    <property type="entry name" value="AAA"/>
    <property type="match status" value="1"/>
</dbReference>
<evidence type="ECO:0000256" key="2">
    <source>
        <dbReference type="ARBA" id="ARBA00022448"/>
    </source>
</evidence>
<dbReference type="Pfam" id="PF13304">
    <property type="entry name" value="AAA_21"/>
    <property type="match status" value="1"/>
</dbReference>
<dbReference type="GO" id="GO:0005886">
    <property type="term" value="C:plasma membrane"/>
    <property type="evidence" value="ECO:0007669"/>
    <property type="project" value="UniProtKB-SubCell"/>
</dbReference>
<dbReference type="GO" id="GO:0005524">
    <property type="term" value="F:ATP binding"/>
    <property type="evidence" value="ECO:0007669"/>
    <property type="project" value="InterPro"/>
</dbReference>
<keyword evidence="7" id="KW-0472">Membrane</keyword>
<dbReference type="PANTHER" id="PTHR42771">
    <property type="entry name" value="IRON(3+)-HYDROXAMATE IMPORT ATP-BINDING PROTEIN FHUC"/>
    <property type="match status" value="1"/>
</dbReference>
<dbReference type="InterPro" id="IPR038729">
    <property type="entry name" value="Rad50/SbcC_AAA"/>
</dbReference>
<evidence type="ECO:0000256" key="5">
    <source>
        <dbReference type="ARBA" id="ARBA00023004"/>
    </source>
</evidence>
<dbReference type="EMBL" id="PXYV01000008">
    <property type="protein sequence ID" value="PSR23121.1"/>
    <property type="molecule type" value="Genomic_DNA"/>
</dbReference>
<evidence type="ECO:0000259" key="8">
    <source>
        <dbReference type="SMART" id="SM00382"/>
    </source>
</evidence>
<protein>
    <submittedName>
        <fullName evidence="9">AAA family ATPase</fullName>
    </submittedName>
</protein>
<keyword evidence="6" id="KW-0406">Ion transport</keyword>
<reference evidence="9 10" key="1">
    <citation type="journal article" date="2014" name="BMC Genomics">
        <title>Comparison of environmental and isolate Sulfobacillus genomes reveals diverse carbon, sulfur, nitrogen, and hydrogen metabolisms.</title>
        <authorList>
            <person name="Justice N.B."/>
            <person name="Norman A."/>
            <person name="Brown C.T."/>
            <person name="Singh A."/>
            <person name="Thomas B.C."/>
            <person name="Banfield J.F."/>
        </authorList>
    </citation>
    <scope>NUCLEOTIDE SEQUENCE [LARGE SCALE GENOMIC DNA]</scope>
    <source>
        <strain evidence="9">AMDSBA3</strain>
    </source>
</reference>
<dbReference type="AlphaFoldDB" id="A0A2T2WLK8"/>
<sequence length="246" mass="27752">MLLLREVRFQFPDPRPNRYPWNLAALAHLDSLAFPTPVTFFIGDNGSGKSTVIESLAQAAGFNPEGGSRHARYDAVHTDVHLAQGLHLIWNLKAMSGFFFRAESFFAYVNYLEDIDGFDPYGGRSLHQQSHGESFLSLFRNRLNPHQPSLYLFDEPESALSPTGQLAFLRLLKEWSDSGLAQAIIATHSPFLLAFPGATIYSFDDGAITAVNYMESKPYQLTRTFLEAPDVFLRELFRAEDHVDEF</sequence>
<dbReference type="Proteomes" id="UP000241848">
    <property type="component" value="Unassembled WGS sequence"/>
</dbReference>
<evidence type="ECO:0000256" key="3">
    <source>
        <dbReference type="ARBA" id="ARBA00022475"/>
    </source>
</evidence>
<keyword evidence="4" id="KW-0410">Iron transport</keyword>
<dbReference type="InterPro" id="IPR003959">
    <property type="entry name" value="ATPase_AAA_core"/>
</dbReference>
<evidence type="ECO:0000256" key="6">
    <source>
        <dbReference type="ARBA" id="ARBA00023065"/>
    </source>
</evidence>
<proteinExistence type="predicted"/>
<gene>
    <name evidence="9" type="ORF">C7B45_04055</name>
</gene>
<evidence type="ECO:0000256" key="7">
    <source>
        <dbReference type="ARBA" id="ARBA00023136"/>
    </source>
</evidence>
<evidence type="ECO:0000256" key="1">
    <source>
        <dbReference type="ARBA" id="ARBA00004202"/>
    </source>
</evidence>
<comment type="subcellular location">
    <subcellularLocation>
        <location evidence="1">Cell membrane</location>
        <topology evidence="1">Peripheral membrane protein</topology>
    </subcellularLocation>
</comment>
<dbReference type="InterPro" id="IPR051535">
    <property type="entry name" value="Siderophore_ABC-ATPase"/>
</dbReference>
<dbReference type="InterPro" id="IPR027417">
    <property type="entry name" value="P-loop_NTPase"/>
</dbReference>